<proteinExistence type="predicted"/>
<accession>A7I051</accession>
<dbReference type="EMBL" id="CP000776">
    <property type="protein sequence ID" value="ABS51472.1"/>
    <property type="molecule type" value="Genomic_DNA"/>
</dbReference>
<keyword evidence="2" id="KW-1185">Reference proteome</keyword>
<dbReference type="Proteomes" id="UP000002407">
    <property type="component" value="Chromosome"/>
</dbReference>
<reference evidence="2" key="1">
    <citation type="submission" date="2007-07" db="EMBL/GenBank/DDBJ databases">
        <title>Complete genome sequence of Campylobacter hominis ATCC BAA-381, a commensal isolated from the human gastrointestinal tract.</title>
        <authorList>
            <person name="Fouts D.E."/>
            <person name="Mongodin E.F."/>
            <person name="Puiu D."/>
            <person name="Sebastian Y."/>
            <person name="Miller W.G."/>
            <person name="Mandrell R.E."/>
            <person name="Nelson K.E."/>
        </authorList>
    </citation>
    <scope>NUCLEOTIDE SEQUENCE [LARGE SCALE GENOMIC DNA]</scope>
    <source>
        <strain evidence="2">ATCC BAA-381 / LMG 19568 / NCTC 13146 / CH001A</strain>
    </source>
</reference>
<protein>
    <submittedName>
        <fullName evidence="1">Uncharacterized protein</fullName>
    </submittedName>
</protein>
<dbReference type="RefSeq" id="WP_012108173.1">
    <property type="nucleotide sequence ID" value="NC_009714.1"/>
</dbReference>
<dbReference type="AlphaFoldDB" id="A7I051"/>
<evidence type="ECO:0000313" key="2">
    <source>
        <dbReference type="Proteomes" id="UP000002407"/>
    </source>
</evidence>
<dbReference type="STRING" id="360107.CHAB381_0289"/>
<evidence type="ECO:0000313" key="1">
    <source>
        <dbReference type="EMBL" id="ABS51472.1"/>
    </source>
</evidence>
<gene>
    <name evidence="1" type="ordered locus">CHAB381_0289</name>
</gene>
<dbReference type="eggNOG" id="ENOG503196S">
    <property type="taxonomic scope" value="Bacteria"/>
</dbReference>
<name>A7I051_CAMHC</name>
<dbReference type="OrthoDB" id="9969493at2"/>
<dbReference type="KEGG" id="cha:CHAB381_0289"/>
<organism evidence="1 2">
    <name type="scientific">Campylobacter hominis (strain ATCC BAA-381 / DSM 21671 / CCUG 45161 / LMG 19568 / NCTC 13146 / CH001A)</name>
    <dbReference type="NCBI Taxonomy" id="360107"/>
    <lineage>
        <taxon>Bacteria</taxon>
        <taxon>Pseudomonadati</taxon>
        <taxon>Campylobacterota</taxon>
        <taxon>Epsilonproteobacteria</taxon>
        <taxon>Campylobacterales</taxon>
        <taxon>Campylobacteraceae</taxon>
        <taxon>Campylobacter</taxon>
    </lineage>
</organism>
<dbReference type="HOGENOM" id="CLU_2258543_0_0_7"/>
<sequence length="103" mass="11218">MAILENGLETMELGATAWRIIINDNFGKLYVKNELYNKNESDARYATKNGDAALDFTVKNIDVKGLLKLGSVLPAAPLPAANPSGYIKAEVSGKVVKIPYYEV</sequence>